<keyword evidence="7" id="KW-1185">Reference proteome</keyword>
<proteinExistence type="inferred from homology"/>
<dbReference type="PANTHER" id="PTHR30419:SF8">
    <property type="entry name" value="NITROGEN ASSIMILATION TRANSCRIPTIONAL ACTIVATOR-RELATED"/>
    <property type="match status" value="1"/>
</dbReference>
<evidence type="ECO:0000313" key="7">
    <source>
        <dbReference type="Proteomes" id="UP001596270"/>
    </source>
</evidence>
<dbReference type="InterPro" id="IPR036388">
    <property type="entry name" value="WH-like_DNA-bd_sf"/>
</dbReference>
<evidence type="ECO:0000259" key="5">
    <source>
        <dbReference type="PROSITE" id="PS50931"/>
    </source>
</evidence>
<dbReference type="PROSITE" id="PS50931">
    <property type="entry name" value="HTH_LYSR"/>
    <property type="match status" value="1"/>
</dbReference>
<gene>
    <name evidence="6" type="ORF">ACFQND_23815</name>
</gene>
<dbReference type="PRINTS" id="PR00039">
    <property type="entry name" value="HTHLYSR"/>
</dbReference>
<dbReference type="Proteomes" id="UP001596270">
    <property type="component" value="Unassembled WGS sequence"/>
</dbReference>
<dbReference type="Pfam" id="PF00126">
    <property type="entry name" value="HTH_1"/>
    <property type="match status" value="1"/>
</dbReference>
<dbReference type="Gene3D" id="1.10.10.10">
    <property type="entry name" value="Winged helix-like DNA-binding domain superfamily/Winged helix DNA-binding domain"/>
    <property type="match status" value="1"/>
</dbReference>
<dbReference type="PANTHER" id="PTHR30419">
    <property type="entry name" value="HTH-TYPE TRANSCRIPTIONAL REGULATOR YBHD"/>
    <property type="match status" value="1"/>
</dbReference>
<feature type="domain" description="HTH lysR-type" evidence="5">
    <location>
        <begin position="19"/>
        <end position="76"/>
    </location>
</feature>
<evidence type="ECO:0000256" key="3">
    <source>
        <dbReference type="ARBA" id="ARBA00023125"/>
    </source>
</evidence>
<accession>A0ABW1U5S7</accession>
<evidence type="ECO:0000256" key="2">
    <source>
        <dbReference type="ARBA" id="ARBA00023015"/>
    </source>
</evidence>
<dbReference type="InterPro" id="IPR000847">
    <property type="entry name" value="LysR_HTH_N"/>
</dbReference>
<reference evidence="7" key="1">
    <citation type="journal article" date="2019" name="Int. J. Syst. Evol. Microbiol.">
        <title>The Global Catalogue of Microorganisms (GCM) 10K type strain sequencing project: providing services to taxonomists for standard genome sequencing and annotation.</title>
        <authorList>
            <consortium name="The Broad Institute Genomics Platform"/>
            <consortium name="The Broad Institute Genome Sequencing Center for Infectious Disease"/>
            <person name="Wu L."/>
            <person name="Ma J."/>
        </authorList>
    </citation>
    <scope>NUCLEOTIDE SEQUENCE [LARGE SCALE GENOMIC DNA]</scope>
    <source>
        <strain evidence="7">CCUG 39402</strain>
    </source>
</reference>
<protein>
    <submittedName>
        <fullName evidence="6">LysR family transcriptional regulator</fullName>
    </submittedName>
</protein>
<dbReference type="Gene3D" id="3.40.190.10">
    <property type="entry name" value="Periplasmic binding protein-like II"/>
    <property type="match status" value="2"/>
</dbReference>
<organism evidence="6 7">
    <name type="scientific">Polaromonas aquatica</name>
    <dbReference type="NCBI Taxonomy" id="332657"/>
    <lineage>
        <taxon>Bacteria</taxon>
        <taxon>Pseudomonadati</taxon>
        <taxon>Pseudomonadota</taxon>
        <taxon>Betaproteobacteria</taxon>
        <taxon>Burkholderiales</taxon>
        <taxon>Comamonadaceae</taxon>
        <taxon>Polaromonas</taxon>
    </lineage>
</organism>
<evidence type="ECO:0000256" key="4">
    <source>
        <dbReference type="ARBA" id="ARBA00023163"/>
    </source>
</evidence>
<dbReference type="EMBL" id="JBHSRS010000084">
    <property type="protein sequence ID" value="MFC6284267.1"/>
    <property type="molecule type" value="Genomic_DNA"/>
</dbReference>
<comment type="caution">
    <text evidence="6">The sequence shown here is derived from an EMBL/GenBank/DDBJ whole genome shotgun (WGS) entry which is preliminary data.</text>
</comment>
<dbReference type="InterPro" id="IPR005119">
    <property type="entry name" value="LysR_subst-bd"/>
</dbReference>
<name>A0ABW1U5S7_9BURK</name>
<comment type="similarity">
    <text evidence="1">Belongs to the LysR transcriptional regulatory family.</text>
</comment>
<dbReference type="InterPro" id="IPR036390">
    <property type="entry name" value="WH_DNA-bd_sf"/>
</dbReference>
<dbReference type="InterPro" id="IPR050950">
    <property type="entry name" value="HTH-type_LysR_regulators"/>
</dbReference>
<evidence type="ECO:0000256" key="1">
    <source>
        <dbReference type="ARBA" id="ARBA00009437"/>
    </source>
</evidence>
<dbReference type="SUPFAM" id="SSF46785">
    <property type="entry name" value="Winged helix' DNA-binding domain"/>
    <property type="match status" value="1"/>
</dbReference>
<keyword evidence="4" id="KW-0804">Transcription</keyword>
<evidence type="ECO:0000313" key="6">
    <source>
        <dbReference type="EMBL" id="MFC6284267.1"/>
    </source>
</evidence>
<keyword evidence="2" id="KW-0805">Transcription regulation</keyword>
<dbReference type="SUPFAM" id="SSF53850">
    <property type="entry name" value="Periplasmic binding protein-like II"/>
    <property type="match status" value="1"/>
</dbReference>
<keyword evidence="3" id="KW-0238">DNA-binding</keyword>
<dbReference type="RefSeq" id="WP_371440023.1">
    <property type="nucleotide sequence ID" value="NZ_JBHSRS010000084.1"/>
</dbReference>
<dbReference type="Pfam" id="PF03466">
    <property type="entry name" value="LysR_substrate"/>
    <property type="match status" value="1"/>
</dbReference>
<sequence>MPASAPIPGSFSSARVDRLRIRHLKLLDLISATGTLTAAADALRISQPSATKMLQELETAFGCRLMERTTRGGVLSPAGERALERLRIALGALDAAGQAFAEQPEMPLVRIGMLPLAGVALIPRLVAELAASGQLPRLWFQEGSVSEVLDRLRAGEIDCVIGRIDTESARKNLDVFEIDPLADENLEIACAQNHPLARARKLALSRLLGQPWILPLRATYTRQMFEAAFVGIGLLPPRPHIESSSFHTNLATVAASNFLTIAPKSAVSYYATAGKVRKLSLAEPFPINHLVFITLKGAAKLPAVGLIQAAIRRHAG</sequence>